<feature type="compositionally biased region" description="Low complexity" evidence="1">
    <location>
        <begin position="85"/>
        <end position="107"/>
    </location>
</feature>
<feature type="region of interest" description="Disordered" evidence="1">
    <location>
        <begin position="19"/>
        <end position="46"/>
    </location>
</feature>
<feature type="region of interest" description="Disordered" evidence="1">
    <location>
        <begin position="65"/>
        <end position="114"/>
    </location>
</feature>
<evidence type="ECO:0000256" key="1">
    <source>
        <dbReference type="SAM" id="MobiDB-lite"/>
    </source>
</evidence>
<evidence type="ECO:0000313" key="4">
    <source>
        <dbReference type="Proteomes" id="UP000693946"/>
    </source>
</evidence>
<evidence type="ECO:0000256" key="2">
    <source>
        <dbReference type="SAM" id="SignalP"/>
    </source>
</evidence>
<keyword evidence="4" id="KW-1185">Reference proteome</keyword>
<protein>
    <submittedName>
        <fullName evidence="3">Uncharacterized protein</fullName>
    </submittedName>
</protein>
<proteinExistence type="predicted"/>
<feature type="compositionally biased region" description="Pro residues" evidence="1">
    <location>
        <begin position="65"/>
        <end position="84"/>
    </location>
</feature>
<comment type="caution">
    <text evidence="3">The sequence shown here is derived from an EMBL/GenBank/DDBJ whole genome shotgun (WGS) entry which is preliminary data.</text>
</comment>
<gene>
    <name evidence="3" type="ORF">JOB18_027879</name>
</gene>
<dbReference type="EMBL" id="JAGKHQ010000018">
    <property type="protein sequence ID" value="KAG7486242.1"/>
    <property type="molecule type" value="Genomic_DNA"/>
</dbReference>
<dbReference type="Proteomes" id="UP000693946">
    <property type="component" value="Linkage Group LG6"/>
</dbReference>
<feature type="chain" id="PRO_5043663973" evidence="2">
    <location>
        <begin position="19"/>
        <end position="114"/>
    </location>
</feature>
<accession>A0AAV6Q835</accession>
<organism evidence="3 4">
    <name type="scientific">Solea senegalensis</name>
    <name type="common">Senegalese sole</name>
    <dbReference type="NCBI Taxonomy" id="28829"/>
    <lineage>
        <taxon>Eukaryota</taxon>
        <taxon>Metazoa</taxon>
        <taxon>Chordata</taxon>
        <taxon>Craniata</taxon>
        <taxon>Vertebrata</taxon>
        <taxon>Euteleostomi</taxon>
        <taxon>Actinopterygii</taxon>
        <taxon>Neopterygii</taxon>
        <taxon>Teleostei</taxon>
        <taxon>Neoteleostei</taxon>
        <taxon>Acanthomorphata</taxon>
        <taxon>Carangaria</taxon>
        <taxon>Pleuronectiformes</taxon>
        <taxon>Pleuronectoidei</taxon>
        <taxon>Soleidae</taxon>
        <taxon>Solea</taxon>
    </lineage>
</organism>
<name>A0AAV6Q835_SOLSE</name>
<reference evidence="3 4" key="1">
    <citation type="journal article" date="2021" name="Sci. Rep.">
        <title>Chromosome anchoring in Senegalese sole (Solea senegalensis) reveals sex-associated markers and genome rearrangements in flatfish.</title>
        <authorList>
            <person name="Guerrero-Cozar I."/>
            <person name="Gomez-Garrido J."/>
            <person name="Berbel C."/>
            <person name="Martinez-Blanch J.F."/>
            <person name="Alioto T."/>
            <person name="Claros M.G."/>
            <person name="Gagnaire P.A."/>
            <person name="Manchado M."/>
        </authorList>
    </citation>
    <scope>NUCLEOTIDE SEQUENCE [LARGE SCALE GENOMIC DNA]</scope>
    <source>
        <strain evidence="3">Sse05_10M</strain>
    </source>
</reference>
<evidence type="ECO:0000313" key="3">
    <source>
        <dbReference type="EMBL" id="KAG7486242.1"/>
    </source>
</evidence>
<keyword evidence="2" id="KW-0732">Signal</keyword>
<sequence length="114" mass="12710">MILLLMIFFLINYHVAECHDRSSDSDSDEDRTSSSQSSSESDSYERWHHNPSWIDLPFWHLFPGLFPPPPPAPVPPPPPPPPKPKTTTTTTTTTTTKTTPTTLAPTTEPRGDRG</sequence>
<feature type="signal peptide" evidence="2">
    <location>
        <begin position="1"/>
        <end position="18"/>
    </location>
</feature>
<dbReference type="AlphaFoldDB" id="A0AAV6Q835"/>